<dbReference type="RefSeq" id="WP_003962457.1">
    <property type="nucleotide sequence ID" value="NZ_CM000913.1"/>
</dbReference>
<dbReference type="GO" id="GO:0016020">
    <property type="term" value="C:membrane"/>
    <property type="evidence" value="ECO:0007669"/>
    <property type="project" value="UniProtKB-SubCell"/>
</dbReference>
<feature type="compositionally biased region" description="Low complexity" evidence="3">
    <location>
        <begin position="13"/>
        <end position="46"/>
    </location>
</feature>
<evidence type="ECO:0000256" key="3">
    <source>
        <dbReference type="SAM" id="MobiDB-lite"/>
    </source>
</evidence>
<evidence type="ECO:0000256" key="4">
    <source>
        <dbReference type="SAM" id="Phobius"/>
    </source>
</evidence>
<evidence type="ECO:0000313" key="5">
    <source>
        <dbReference type="EMBL" id="EFG10263.1"/>
    </source>
</evidence>
<keyword evidence="4" id="KW-1133">Transmembrane helix</keyword>
<proteinExistence type="predicted"/>
<keyword evidence="6" id="KW-1185">Reference proteome</keyword>
<keyword evidence="2 4" id="KW-0472">Membrane</keyword>
<evidence type="ECO:0000313" key="6">
    <source>
        <dbReference type="Proteomes" id="UP000002357"/>
    </source>
</evidence>
<dbReference type="GeneID" id="93728384"/>
<keyword evidence="4" id="KW-0812">Transmembrane</keyword>
<gene>
    <name evidence="5" type="ORF">SCLAV_5191</name>
</gene>
<feature type="region of interest" description="Disordered" evidence="3">
    <location>
        <begin position="1"/>
        <end position="60"/>
    </location>
</feature>
<dbReference type="PANTHER" id="PTHR37042:SF4">
    <property type="entry name" value="OUTER MEMBRANE PROTEIN RV1973"/>
    <property type="match status" value="1"/>
</dbReference>
<reference evidence="5 6" key="1">
    <citation type="journal article" date="2010" name="Genome Biol. Evol.">
        <title>The sequence of a 1.8-mb bacterial linear plasmid reveals a rich evolutionary reservoir of secondary metabolic pathways.</title>
        <authorList>
            <person name="Medema M.H."/>
            <person name="Trefzer A."/>
            <person name="Kovalchuk A."/>
            <person name="van den Berg M."/>
            <person name="Mueller U."/>
            <person name="Heijne W."/>
            <person name="Wu L."/>
            <person name="Alam M.T."/>
            <person name="Ronning C.M."/>
            <person name="Nierman W.C."/>
            <person name="Bovenberg R.A.L."/>
            <person name="Breitling R."/>
            <person name="Takano E."/>
        </authorList>
    </citation>
    <scope>NUCLEOTIDE SEQUENCE [LARGE SCALE GENOMIC DNA]</scope>
    <source>
        <strain evidence="6">ATCC 27064 / DSM 738 / JCM 4710 / NBRC 13307 / NCIMB 12785 / NRRL 3585 / VKM Ac-602</strain>
    </source>
</reference>
<dbReference type="OrthoDB" id="4210236at2"/>
<protein>
    <submittedName>
        <fullName evidence="5">Putative membrane protein</fullName>
    </submittedName>
</protein>
<dbReference type="SUPFAM" id="SSF54427">
    <property type="entry name" value="NTF2-like"/>
    <property type="match status" value="1"/>
</dbReference>
<dbReference type="STRING" id="1901.BB341_03035"/>
<evidence type="ECO:0000256" key="2">
    <source>
        <dbReference type="ARBA" id="ARBA00023136"/>
    </source>
</evidence>
<accession>E2PY87</accession>
<dbReference type="eggNOG" id="ENOG5033U7D">
    <property type="taxonomic scope" value="Bacteria"/>
</dbReference>
<organism evidence="5 6">
    <name type="scientific">Streptomyces clavuligerus</name>
    <dbReference type="NCBI Taxonomy" id="1901"/>
    <lineage>
        <taxon>Bacteria</taxon>
        <taxon>Bacillati</taxon>
        <taxon>Actinomycetota</taxon>
        <taxon>Actinomycetes</taxon>
        <taxon>Kitasatosporales</taxon>
        <taxon>Streptomycetaceae</taxon>
        <taxon>Streptomyces</taxon>
    </lineage>
</organism>
<dbReference type="PANTHER" id="PTHR37042">
    <property type="entry name" value="OUTER MEMBRANE PROTEIN RV1973"/>
    <property type="match status" value="1"/>
</dbReference>
<dbReference type="EMBL" id="CM000913">
    <property type="protein sequence ID" value="EFG10263.1"/>
    <property type="molecule type" value="Genomic_DNA"/>
</dbReference>
<sequence>MSGDTRQRNTADPALPDASGPSGPSAPSDAFGPADPSGPSGAAPDGPDGPDGPGRAAGPRWRTPVTVCAVLVLLLTGTVLLMRTDSLRDTPAARNQALTDTAATDHVADAVGDSLVQVLSYTPDGVGATRRAAGRLLAGKARRQYTELFTQVEKEAAAQRLSLTTHVVRTGVTRLTDRTAEVLVFLDQVARRPGRAPVTTAAQLTVTAERYDGRWLITGLASR</sequence>
<comment type="subcellular location">
    <subcellularLocation>
        <location evidence="1">Membrane</location>
    </subcellularLocation>
</comment>
<dbReference type="AlphaFoldDB" id="E2PY87"/>
<feature type="transmembrane region" description="Helical" evidence="4">
    <location>
        <begin position="61"/>
        <end position="82"/>
    </location>
</feature>
<evidence type="ECO:0000256" key="1">
    <source>
        <dbReference type="ARBA" id="ARBA00004370"/>
    </source>
</evidence>
<dbReference type="InterPro" id="IPR032710">
    <property type="entry name" value="NTF2-like_dom_sf"/>
</dbReference>
<name>E2PY87_STRCL</name>
<dbReference type="Proteomes" id="UP000002357">
    <property type="component" value="Chromosome"/>
</dbReference>
<dbReference type="KEGG" id="sclf:BB341_03035"/>